<proteinExistence type="predicted"/>
<dbReference type="Gramene" id="KQL11033">
    <property type="protein sequence ID" value="KQL11033"/>
    <property type="gene ID" value="SETIT_008767mg"/>
</dbReference>
<protein>
    <submittedName>
        <fullName evidence="1">Uncharacterized protein</fullName>
    </submittedName>
</protein>
<dbReference type="Proteomes" id="UP000004995">
    <property type="component" value="Unassembled WGS sequence"/>
</dbReference>
<dbReference type="InParanoid" id="K3Y3I2"/>
<organism evidence="1 2">
    <name type="scientific">Setaria italica</name>
    <name type="common">Foxtail millet</name>
    <name type="synonym">Panicum italicum</name>
    <dbReference type="NCBI Taxonomy" id="4555"/>
    <lineage>
        <taxon>Eukaryota</taxon>
        <taxon>Viridiplantae</taxon>
        <taxon>Streptophyta</taxon>
        <taxon>Embryophyta</taxon>
        <taxon>Tracheophyta</taxon>
        <taxon>Spermatophyta</taxon>
        <taxon>Magnoliopsida</taxon>
        <taxon>Liliopsida</taxon>
        <taxon>Poales</taxon>
        <taxon>Poaceae</taxon>
        <taxon>PACMAD clade</taxon>
        <taxon>Panicoideae</taxon>
        <taxon>Panicodae</taxon>
        <taxon>Paniceae</taxon>
        <taxon>Cenchrinae</taxon>
        <taxon>Setaria</taxon>
    </lineage>
</organism>
<dbReference type="EMBL" id="AGNK02002558">
    <property type="status" value="NOT_ANNOTATED_CDS"/>
    <property type="molecule type" value="Genomic_DNA"/>
</dbReference>
<name>K3Y3I2_SETIT</name>
<dbReference type="EnsemblPlants" id="KQL11033">
    <property type="protein sequence ID" value="KQL11033"/>
    <property type="gene ID" value="SETIT_008767mg"/>
</dbReference>
<evidence type="ECO:0000313" key="2">
    <source>
        <dbReference type="Proteomes" id="UP000004995"/>
    </source>
</evidence>
<keyword evidence="2" id="KW-1185">Reference proteome</keyword>
<dbReference type="HOGENOM" id="CLU_2230106_0_0_1"/>
<dbReference type="AlphaFoldDB" id="K3Y3I2"/>
<reference evidence="1" key="2">
    <citation type="submission" date="2018-08" db="UniProtKB">
        <authorList>
            <consortium name="EnsemblPlants"/>
        </authorList>
    </citation>
    <scope>IDENTIFICATION</scope>
    <source>
        <strain evidence="1">Yugu1</strain>
    </source>
</reference>
<accession>K3Y3I2</accession>
<reference evidence="2" key="1">
    <citation type="journal article" date="2012" name="Nat. Biotechnol.">
        <title>Reference genome sequence of the model plant Setaria.</title>
        <authorList>
            <person name="Bennetzen J.L."/>
            <person name="Schmutz J."/>
            <person name="Wang H."/>
            <person name="Percifield R."/>
            <person name="Hawkins J."/>
            <person name="Pontaroli A.C."/>
            <person name="Estep M."/>
            <person name="Feng L."/>
            <person name="Vaughn J.N."/>
            <person name="Grimwood J."/>
            <person name="Jenkins J."/>
            <person name="Barry K."/>
            <person name="Lindquist E."/>
            <person name="Hellsten U."/>
            <person name="Deshpande S."/>
            <person name="Wang X."/>
            <person name="Wu X."/>
            <person name="Mitros T."/>
            <person name="Triplett J."/>
            <person name="Yang X."/>
            <person name="Ye C.Y."/>
            <person name="Mauro-Herrera M."/>
            <person name="Wang L."/>
            <person name="Li P."/>
            <person name="Sharma M."/>
            <person name="Sharma R."/>
            <person name="Ronald P.C."/>
            <person name="Panaud O."/>
            <person name="Kellogg E.A."/>
            <person name="Brutnell T.P."/>
            <person name="Doust A.N."/>
            <person name="Tuskan G.A."/>
            <person name="Rokhsar D."/>
            <person name="Devos K.M."/>
        </authorList>
    </citation>
    <scope>NUCLEOTIDE SEQUENCE [LARGE SCALE GENOMIC DNA]</scope>
    <source>
        <strain evidence="2">cv. Yugu1</strain>
    </source>
</reference>
<evidence type="ECO:0000313" key="1">
    <source>
        <dbReference type="EnsemblPlants" id="KQL11033"/>
    </source>
</evidence>
<sequence>MVSNQGWSEERLQPHTRGMHTIKEMDMLAAKLDLLLKCMDEREKPQELMLKPVHALDSHLTCEVYGNVGHLGNDCPETCEDVAYMNNNNNGKT</sequence>